<sequence>MALPDDYKRVSDLMLHSGIPREEAECAVAVERGKIPGDVAEIDAAEPYPLINRSTVDSLVMTIRNQVGQLEQRSRPNTLVLRSQMAWLQISMQPRASIARCWKGLSHS</sequence>
<accession>A0A5R9GIC9</accession>
<evidence type="ECO:0000313" key="1">
    <source>
        <dbReference type="EMBL" id="TLS66491.1"/>
    </source>
</evidence>
<reference evidence="1 2" key="1">
    <citation type="journal article" date="2019" name="Appl. Environ. Microbiol.">
        <title>Environmental Evidence and Genomic Insight of Iron-oxidizing Bacteria Preference Towards More Corrosion Resistant Stainless Steel at Higher Salinities.</title>
        <authorList>
            <person name="Garrison C.E."/>
            <person name="Price K.A."/>
            <person name="Field E.K."/>
        </authorList>
    </citation>
    <scope>NUCLEOTIDE SEQUENCE [LARGE SCALE GENOMIC DNA]</scope>
    <source>
        <strain evidence="1 2">P3</strain>
    </source>
</reference>
<protein>
    <submittedName>
        <fullName evidence="1">Uncharacterized protein</fullName>
    </submittedName>
</protein>
<gene>
    <name evidence="1" type="ORF">FEF65_10000</name>
</gene>
<dbReference type="RefSeq" id="WP_138239672.1">
    <property type="nucleotide sequence ID" value="NZ_VBRY01000009.1"/>
</dbReference>
<keyword evidence="2" id="KW-1185">Reference proteome</keyword>
<organism evidence="1 2">
    <name type="scientific">Mariprofundus erugo</name>
    <dbReference type="NCBI Taxonomy" id="2528639"/>
    <lineage>
        <taxon>Bacteria</taxon>
        <taxon>Pseudomonadati</taxon>
        <taxon>Pseudomonadota</taxon>
        <taxon>Candidatius Mariprofundia</taxon>
        <taxon>Mariprofundales</taxon>
        <taxon>Mariprofundaceae</taxon>
        <taxon>Mariprofundus</taxon>
    </lineage>
</organism>
<dbReference type="AlphaFoldDB" id="A0A5R9GIC9"/>
<dbReference type="EMBL" id="VBRY01000009">
    <property type="protein sequence ID" value="TLS66491.1"/>
    <property type="molecule type" value="Genomic_DNA"/>
</dbReference>
<dbReference type="Proteomes" id="UP000306585">
    <property type="component" value="Unassembled WGS sequence"/>
</dbReference>
<evidence type="ECO:0000313" key="2">
    <source>
        <dbReference type="Proteomes" id="UP000306585"/>
    </source>
</evidence>
<name>A0A5R9GIC9_9PROT</name>
<proteinExistence type="predicted"/>
<comment type="caution">
    <text evidence="1">The sequence shown here is derived from an EMBL/GenBank/DDBJ whole genome shotgun (WGS) entry which is preliminary data.</text>
</comment>